<dbReference type="PANTHER" id="PTHR44688:SF16">
    <property type="entry name" value="DNA-BINDING TRANSCRIPTIONAL ACTIVATOR DEVR_DOSR"/>
    <property type="match status" value="1"/>
</dbReference>
<organism evidence="6 7">
    <name type="scientific">Berryella intestinalis</name>
    <dbReference type="NCBI Taxonomy" id="1531429"/>
    <lineage>
        <taxon>Bacteria</taxon>
        <taxon>Bacillati</taxon>
        <taxon>Actinomycetota</taxon>
        <taxon>Coriobacteriia</taxon>
        <taxon>Eggerthellales</taxon>
        <taxon>Eggerthellaceae</taxon>
        <taxon>Berryella</taxon>
    </lineage>
</organism>
<feature type="transmembrane region" description="Helical" evidence="4">
    <location>
        <begin position="128"/>
        <end position="150"/>
    </location>
</feature>
<accession>A0A0A8B210</accession>
<dbReference type="Pfam" id="PF00196">
    <property type="entry name" value="GerE"/>
    <property type="match status" value="1"/>
</dbReference>
<proteinExistence type="predicted"/>
<reference evidence="7" key="1">
    <citation type="submission" date="2014-08" db="EMBL/GenBank/DDBJ databases">
        <title>Coriobacteriaceae sp. complete genome.</title>
        <authorList>
            <person name="Looft T."/>
            <person name="Bayles D.O."/>
            <person name="Stanton T.B."/>
        </authorList>
    </citation>
    <scope>NUCLEOTIDE SEQUENCE [LARGE SCALE GENOMIC DNA]</scope>
    <source>
        <strain evidence="7">68-1-3</strain>
    </source>
</reference>
<keyword evidence="3" id="KW-0804">Transcription</keyword>
<feature type="transmembrane region" description="Helical" evidence="4">
    <location>
        <begin position="268"/>
        <end position="290"/>
    </location>
</feature>
<dbReference type="SMART" id="SM00421">
    <property type="entry name" value="HTH_LUXR"/>
    <property type="match status" value="1"/>
</dbReference>
<dbReference type="PRINTS" id="PR00038">
    <property type="entry name" value="HTHLUXR"/>
</dbReference>
<dbReference type="HOGENOM" id="CLU_027066_4_0_11"/>
<reference evidence="6 7" key="2">
    <citation type="journal article" date="2015" name="Genome Announc.">
        <title>Complete Genome Sequence of Coriobacteriaceae Strain 68-1-3, a Novel Mucus-Degrading Isolate from the Swine Intestinal Tract.</title>
        <authorList>
            <person name="Looft T."/>
            <person name="Bayles D.O."/>
            <person name="Alt D.P."/>
            <person name="Stanton T.B."/>
        </authorList>
    </citation>
    <scope>NUCLEOTIDE SEQUENCE [LARGE SCALE GENOMIC DNA]</scope>
    <source>
        <strain evidence="6 7">68-1-3</strain>
    </source>
</reference>
<keyword evidence="4" id="KW-0812">Transmembrane</keyword>
<keyword evidence="4" id="KW-1133">Transmembrane helix</keyword>
<evidence type="ECO:0000256" key="2">
    <source>
        <dbReference type="ARBA" id="ARBA00023125"/>
    </source>
</evidence>
<feature type="transmembrane region" description="Helical" evidence="4">
    <location>
        <begin position="356"/>
        <end position="379"/>
    </location>
</feature>
<dbReference type="Gene3D" id="1.10.10.10">
    <property type="entry name" value="Winged helix-like DNA-binding domain superfamily/Winged helix DNA-binding domain"/>
    <property type="match status" value="1"/>
</dbReference>
<feature type="transmembrane region" description="Helical" evidence="4">
    <location>
        <begin position="237"/>
        <end position="256"/>
    </location>
</feature>
<feature type="transmembrane region" description="Helical" evidence="4">
    <location>
        <begin position="297"/>
        <end position="316"/>
    </location>
</feature>
<dbReference type="AlphaFoldDB" id="A0A0A8B210"/>
<dbReference type="PROSITE" id="PS51257">
    <property type="entry name" value="PROKAR_LIPOPROTEIN"/>
    <property type="match status" value="1"/>
</dbReference>
<dbReference type="KEGG" id="cbac:JI75_00550"/>
<evidence type="ECO:0000313" key="6">
    <source>
        <dbReference type="EMBL" id="AJC11414.1"/>
    </source>
</evidence>
<evidence type="ECO:0000256" key="4">
    <source>
        <dbReference type="SAM" id="Phobius"/>
    </source>
</evidence>
<dbReference type="InterPro" id="IPR016032">
    <property type="entry name" value="Sig_transdc_resp-reg_C-effctor"/>
</dbReference>
<dbReference type="PROSITE" id="PS50043">
    <property type="entry name" value="HTH_LUXR_2"/>
    <property type="match status" value="1"/>
</dbReference>
<evidence type="ECO:0000313" key="7">
    <source>
        <dbReference type="Proteomes" id="UP000031121"/>
    </source>
</evidence>
<evidence type="ECO:0000256" key="3">
    <source>
        <dbReference type="ARBA" id="ARBA00023163"/>
    </source>
</evidence>
<name>A0A0A8B210_9ACTN</name>
<feature type="transmembrane region" description="Helical" evidence="4">
    <location>
        <begin position="12"/>
        <end position="37"/>
    </location>
</feature>
<dbReference type="CDD" id="cd06170">
    <property type="entry name" value="LuxR_C_like"/>
    <property type="match status" value="1"/>
</dbReference>
<dbReference type="Proteomes" id="UP000031121">
    <property type="component" value="Chromosome"/>
</dbReference>
<feature type="domain" description="HTH luxR-type" evidence="5">
    <location>
        <begin position="447"/>
        <end position="512"/>
    </location>
</feature>
<dbReference type="STRING" id="1531429.JI75_00550"/>
<dbReference type="InterPro" id="IPR036388">
    <property type="entry name" value="WH-like_DNA-bd_sf"/>
</dbReference>
<feature type="transmembrane region" description="Helical" evidence="4">
    <location>
        <begin position="162"/>
        <end position="183"/>
    </location>
</feature>
<dbReference type="InterPro" id="IPR000792">
    <property type="entry name" value="Tscrpt_reg_LuxR_C"/>
</dbReference>
<dbReference type="GO" id="GO:0006355">
    <property type="term" value="P:regulation of DNA-templated transcription"/>
    <property type="evidence" value="ECO:0007669"/>
    <property type="project" value="InterPro"/>
</dbReference>
<sequence>MTGISRSNGTTAFNAGWTSCLPALGLGLLFASFLSVIERSTAPTFLAVPEGLPGLALVPAVGDAHALFVSSSMVGAVLAGVVAALWLHRRPSGSGDGALPGRALSAVQAAFMAFGFAGALSIQLTGGGAVASTLCGLLFGAGGLAGAVGWSALVARSFPDSYALHGSSAIAVAGVLTAVSSLFDGIGTVTYAALLAAAQFALVAAVRRTSRDRLGSECEPAVPGEGKAAGRLPFGDLALSLGGGLLVLLIAGLSWDPRLAGIEGQAEALGRLVSAAGTVLVGVAAALVSARCGQERFFSIWCGAVYPFSVVLTLVLPSFGRFAWFVAAAAPVGFAAILVAAWCSTARIAVRAGRRLVPAFLAGYTLSGLAFATGLQLIAVIGGEGQLLCLVLAALYLGILAASFARGGTLMFAPSGASEPKDFAADAEGGAGGRPAVAEQLADRCSAIAADKGLSKRESEVFRYLARGYTQAYIAEQLFISENTVRTHVRRIHAKLGVSSRSELLELVDLPDQTDG</sequence>
<dbReference type="RefSeq" id="WP_039687965.1">
    <property type="nucleotide sequence ID" value="NZ_CP009302.1"/>
</dbReference>
<feature type="transmembrane region" description="Helical" evidence="4">
    <location>
        <begin position="64"/>
        <end position="87"/>
    </location>
</feature>
<dbReference type="EMBL" id="CP009302">
    <property type="protein sequence ID" value="AJC11414.1"/>
    <property type="molecule type" value="Genomic_DNA"/>
</dbReference>
<dbReference type="GO" id="GO:0003677">
    <property type="term" value="F:DNA binding"/>
    <property type="evidence" value="ECO:0007669"/>
    <property type="project" value="UniProtKB-KW"/>
</dbReference>
<keyword evidence="2" id="KW-0238">DNA-binding</keyword>
<feature type="transmembrane region" description="Helical" evidence="4">
    <location>
        <begin position="385"/>
        <end position="405"/>
    </location>
</feature>
<feature type="transmembrane region" description="Helical" evidence="4">
    <location>
        <begin position="322"/>
        <end position="344"/>
    </location>
</feature>
<gene>
    <name evidence="6" type="ORF">JI75_00550</name>
</gene>
<keyword evidence="1" id="KW-0805">Transcription regulation</keyword>
<dbReference type="SUPFAM" id="SSF46894">
    <property type="entry name" value="C-terminal effector domain of the bipartite response regulators"/>
    <property type="match status" value="1"/>
</dbReference>
<dbReference type="PANTHER" id="PTHR44688">
    <property type="entry name" value="DNA-BINDING TRANSCRIPTIONAL ACTIVATOR DEVR_DOSR"/>
    <property type="match status" value="1"/>
</dbReference>
<keyword evidence="7" id="KW-1185">Reference proteome</keyword>
<protein>
    <recommendedName>
        <fullName evidence="5">HTH luxR-type domain-containing protein</fullName>
    </recommendedName>
</protein>
<evidence type="ECO:0000256" key="1">
    <source>
        <dbReference type="ARBA" id="ARBA00023015"/>
    </source>
</evidence>
<evidence type="ECO:0000259" key="5">
    <source>
        <dbReference type="PROSITE" id="PS50043"/>
    </source>
</evidence>
<feature type="transmembrane region" description="Helical" evidence="4">
    <location>
        <begin position="99"/>
        <end position="122"/>
    </location>
</feature>
<keyword evidence="4" id="KW-0472">Membrane</keyword>